<dbReference type="Pfam" id="PF13193">
    <property type="entry name" value="AMP-binding_C"/>
    <property type="match status" value="1"/>
</dbReference>
<reference evidence="5 6" key="1">
    <citation type="journal article" date="2020" name="Microorganisms">
        <title>Simultaneous Genome Sequencing of Prosthecochloris ethylica and Desulfuromonas acetoxidans within a Syntrophic Mixture Reveals Unique Pili and Protein Interactions.</title>
        <authorList>
            <person name="Kyndt J.A."/>
            <person name="Van Beeumen J.J."/>
            <person name="Meyer T.E."/>
        </authorList>
    </citation>
    <scope>NUCLEOTIDE SEQUENCE [LARGE SCALE GENOMIC DNA]</scope>
    <source>
        <strain evidence="5 6">N3</strain>
    </source>
</reference>
<keyword evidence="6" id="KW-1185">Reference proteome</keyword>
<dbReference type="PANTHER" id="PTHR43201">
    <property type="entry name" value="ACYL-COA SYNTHETASE"/>
    <property type="match status" value="1"/>
</dbReference>
<dbReference type="Gene3D" id="3.30.300.30">
    <property type="match status" value="1"/>
</dbReference>
<keyword evidence="2" id="KW-0436">Ligase</keyword>
<dbReference type="CDD" id="cd04433">
    <property type="entry name" value="AFD_class_I"/>
    <property type="match status" value="1"/>
</dbReference>
<dbReference type="SUPFAM" id="SSF56801">
    <property type="entry name" value="Acetyl-CoA synthetase-like"/>
    <property type="match status" value="1"/>
</dbReference>
<dbReference type="RefSeq" id="WP_175187616.1">
    <property type="nucleotide sequence ID" value="NZ_JABVZQ010000013.1"/>
</dbReference>
<dbReference type="PANTHER" id="PTHR43201:SF5">
    <property type="entry name" value="MEDIUM-CHAIN ACYL-COA LIGASE ACSF2, MITOCHONDRIAL"/>
    <property type="match status" value="1"/>
</dbReference>
<dbReference type="SUPFAM" id="SSF56059">
    <property type="entry name" value="Glutathione synthetase ATP-binding domain-like"/>
    <property type="match status" value="1"/>
</dbReference>
<protein>
    <submittedName>
        <fullName evidence="5">AMP-binding protein</fullName>
    </submittedName>
</protein>
<comment type="similarity">
    <text evidence="1">Belongs to the ATP-dependent AMP-binding enzyme family.</text>
</comment>
<dbReference type="Pfam" id="PF00501">
    <property type="entry name" value="AMP-binding"/>
    <property type="match status" value="1"/>
</dbReference>
<dbReference type="InterPro" id="IPR042099">
    <property type="entry name" value="ANL_N_sf"/>
</dbReference>
<organism evidence="5 6">
    <name type="scientific">Prosthecochloris ethylica</name>
    <dbReference type="NCBI Taxonomy" id="2743976"/>
    <lineage>
        <taxon>Bacteria</taxon>
        <taxon>Pseudomonadati</taxon>
        <taxon>Chlorobiota</taxon>
        <taxon>Chlorobiia</taxon>
        <taxon>Chlorobiales</taxon>
        <taxon>Chlorobiaceae</taxon>
        <taxon>Prosthecochloris</taxon>
    </lineage>
</organism>
<dbReference type="Pfam" id="PF02786">
    <property type="entry name" value="CPSase_L_D2"/>
    <property type="match status" value="1"/>
</dbReference>
<evidence type="ECO:0000313" key="5">
    <source>
        <dbReference type="EMBL" id="MBF0637229.1"/>
    </source>
</evidence>
<comment type="caution">
    <text evidence="5">The sequence shown here is derived from an EMBL/GenBank/DDBJ whole genome shotgun (WGS) entry which is preliminary data.</text>
</comment>
<dbReference type="InterPro" id="IPR025110">
    <property type="entry name" value="AMP-bd_C"/>
</dbReference>
<sequence length="1102" mass="122948">MNIADILEQQADKYGEKPCVYMDEDVWTFRELNDHVWQTACHLFDNGIRTGDILALKFTRQVTQFVTMMAAARIGATVFSLPISTPHEKGALLLKSLQPKLVATDTAVQGNAAIRNVRIPLDNLKTQSIPENRDIKNDNPHTPWIIMSGSGSTGKTKLMPVTHQQQWQRASYGTRWVPYSDKDLFVSLIHLDYYTAKQRYIEALAKGAAIGLFERTAQTFRNSHRNNTPSAVYGTVFHAEQLLNTVSNGNEALSVLMLNCSTVTSSLRQRIRERLTSNLFVLYGTNESGTACSTAPENVYDIQGTVGRPHKGFEVQIVDDADKPLPDGQAGHIRIRSKASIDGYVDDQEATEKAFRNGWFYPGDIGKMTDDGQLIHLGRSDDMMILNGINIYPAEIEQTITAHPAVREAVALPLHHNIHQDIPVCAVVPEPQSAISERELVDYVRQHLGTHALHRAFILDRIPRNEQGKPVRPELNRLIAARLQNNAGEGRSGRQLKKMLRCSCTIPEHIDTAMIDRWIADALESDPDQARFITAAQGVQLPDEALGWLQRCLHMTIVILQSAGVPVFAPPAIHSVSFKKSSHRQCVATIALPFIDNFPAAMYKAGLDAAFRLGEWACCHEPETENRRFFYETIQKDVITPLSKTLPVGKSTLPVLREAFRSAIPFSHLGGGIFQLGWGARARRMDRSTTELDSAMGLKLSHSKVLSTRLLHSAGLPAPLHKVVRTAELALDTARRFGWPVVVKPADRDRGEGITIDVDREEELITAFQHAQNTSATRQVIVEQQVPGICHRLFVADGRLLYAVKRLPMSVRGDGILTVSELVRKEYEHQQRRPPWKRTEIQALDELAIDAMAKEGLFPDSIPAEGRLVPLRRIESTEWGGIDEELTQVVHPENSRIAIEAARLFGLHVAGIDIITTDISRPWHENRAIINEVNYAPLFGGGEISRRHIPLFMKEFMQGNGHIPVEVFVGGNNALEASSQRWQQLLANGIKAYLTNSVKTFTPSASQRPLTVNSLYRRVRALALSADVEAIVMVVQNDEFLDSGLPLEYASSIRNFNEPLYSFSSPGQLLSTDRLNTLLQLLKGWQYHPPMAQTGDERSLHG</sequence>
<proteinExistence type="inferred from homology"/>
<evidence type="ECO:0000256" key="3">
    <source>
        <dbReference type="PROSITE-ProRule" id="PRU00409"/>
    </source>
</evidence>
<gene>
    <name evidence="5" type="ORF">INT08_08605</name>
</gene>
<dbReference type="Proteomes" id="UP000619838">
    <property type="component" value="Unassembled WGS sequence"/>
</dbReference>
<evidence type="ECO:0000256" key="1">
    <source>
        <dbReference type="ARBA" id="ARBA00006432"/>
    </source>
</evidence>
<dbReference type="Gene3D" id="3.40.50.12780">
    <property type="entry name" value="N-terminal domain of ligase-like"/>
    <property type="match status" value="1"/>
</dbReference>
<evidence type="ECO:0000313" key="6">
    <source>
        <dbReference type="Proteomes" id="UP000619838"/>
    </source>
</evidence>
<dbReference type="InterPro" id="IPR005479">
    <property type="entry name" value="CPAse_ATP-bd"/>
</dbReference>
<accession>A0ABR9XTD4</accession>
<keyword evidence="3" id="KW-0067">ATP-binding</keyword>
<name>A0ABR9XTD4_9CHLB</name>
<dbReference type="Gene3D" id="3.30.470.20">
    <property type="entry name" value="ATP-grasp fold, B domain"/>
    <property type="match status" value="2"/>
</dbReference>
<dbReference type="InterPro" id="IPR011761">
    <property type="entry name" value="ATP-grasp"/>
</dbReference>
<dbReference type="InterPro" id="IPR000873">
    <property type="entry name" value="AMP-dep_synth/lig_dom"/>
</dbReference>
<dbReference type="PROSITE" id="PS50975">
    <property type="entry name" value="ATP_GRASP"/>
    <property type="match status" value="1"/>
</dbReference>
<feature type="domain" description="ATP-grasp" evidence="4">
    <location>
        <begin position="708"/>
        <end position="962"/>
    </location>
</feature>
<dbReference type="InterPro" id="IPR045851">
    <property type="entry name" value="AMP-bd_C_sf"/>
</dbReference>
<dbReference type="EMBL" id="JADGII010000014">
    <property type="protein sequence ID" value="MBF0637229.1"/>
    <property type="molecule type" value="Genomic_DNA"/>
</dbReference>
<evidence type="ECO:0000256" key="2">
    <source>
        <dbReference type="ARBA" id="ARBA00022598"/>
    </source>
</evidence>
<keyword evidence="3" id="KW-0547">Nucleotide-binding</keyword>
<evidence type="ECO:0000259" key="4">
    <source>
        <dbReference type="PROSITE" id="PS50975"/>
    </source>
</evidence>